<feature type="binding site" evidence="5">
    <location>
        <begin position="145"/>
        <end position="148"/>
    </location>
    <ligand>
        <name>FAD</name>
        <dbReference type="ChEBI" id="CHEBI:57692"/>
    </ligand>
</feature>
<comment type="similarity">
    <text evidence="2 6">Belongs to the GMC oxidoreductase family.</text>
</comment>
<dbReference type="SUPFAM" id="SSF54373">
    <property type="entry name" value="FAD-linked reductases, C-terminal domain"/>
    <property type="match status" value="1"/>
</dbReference>
<evidence type="ECO:0000313" key="8">
    <source>
        <dbReference type="EMBL" id="CAG9861257.1"/>
    </source>
</evidence>
<dbReference type="OrthoDB" id="269227at2759"/>
<feature type="binding site" evidence="5">
    <location>
        <position position="137"/>
    </location>
    <ligand>
        <name>FAD</name>
        <dbReference type="ChEBI" id="CHEBI:57692"/>
    </ligand>
</feature>
<dbReference type="InterPro" id="IPR012132">
    <property type="entry name" value="GMC_OxRdtase"/>
</dbReference>
<dbReference type="GO" id="GO:0050660">
    <property type="term" value="F:flavin adenine dinucleotide binding"/>
    <property type="evidence" value="ECO:0007669"/>
    <property type="project" value="InterPro"/>
</dbReference>
<dbReference type="EMBL" id="OU900097">
    <property type="protein sequence ID" value="CAG9861257.1"/>
    <property type="molecule type" value="Genomic_DNA"/>
</dbReference>
<sequence>MHGVVEYDMRGVRGPLVHNFVLLINALFFNMKMIGLPDIYPVDYSECLRKGKQDTFDFIIVGAGGSGCVLANRLTENGKWSVLLLEAGEYPSPSAEVPELFRSLTGTDEDWKFVNEKDKHACNAYTDGYCELPRGKVLGGTSSINNMVYVRGLTEDYDRLSFSSWGSNATYTIFEQLEDYRGTEEFNIAYGIDGPIPLEHMTGYADVKNYLKNVYKKVGLLSMSHRHALGFSDFLSTTRNGERQNMAKNFLTPIKNRPNLFLSLKSDVTGIVVNELVDLRVAGVNVTIGGRNLYLKARKEVILTAGPINNVKLMMLSGLGPRGYLNEKKIRVVADLPGVGKNLQMHLLIPMFVAYRPQGSVCSQDFYTETDRIKDTYDYIIHRTGALTDTNINNFFSYITTKSKSYTVPDIAVSHLYFKIDDRSLINWMEHSKYEKSIKNVILKTNQERALYIFYLRLLYPESRGEVFLNDTYHLGDEFEYTDELVSYPPLSAGNPKIIPNFMSDRDNVDFDKLLSGFDFITNMTDSMKDELEFLDLDIPNCRNHKFCTLGYVRCYIYNMASPNYDVSSSTQMGAECEKMAVVKENLEVRSVRCLRVADSSVLNLIPISNTMAADAMIGFRMGEILKTKWDSDYISQHTLEETGSTTTIL</sequence>
<evidence type="ECO:0000256" key="3">
    <source>
        <dbReference type="ARBA" id="ARBA00022630"/>
    </source>
</evidence>
<dbReference type="Pfam" id="PF05199">
    <property type="entry name" value="GMC_oxred_C"/>
    <property type="match status" value="1"/>
</dbReference>
<dbReference type="AlphaFoldDB" id="A0A9N9TU31"/>
<dbReference type="InterPro" id="IPR007867">
    <property type="entry name" value="GMC_OxRtase_C"/>
</dbReference>
<keyword evidence="3 6" id="KW-0285">Flavoprotein</keyword>
<dbReference type="Gene3D" id="3.50.50.60">
    <property type="entry name" value="FAD/NAD(P)-binding domain"/>
    <property type="match status" value="1"/>
</dbReference>
<evidence type="ECO:0000256" key="1">
    <source>
        <dbReference type="ARBA" id="ARBA00001974"/>
    </source>
</evidence>
<accession>A0A9N9TU31</accession>
<evidence type="ECO:0000256" key="5">
    <source>
        <dbReference type="PIRSR" id="PIRSR000137-2"/>
    </source>
</evidence>
<dbReference type="Pfam" id="PF00732">
    <property type="entry name" value="GMC_oxred_N"/>
    <property type="match status" value="1"/>
</dbReference>
<feature type="binding site" evidence="5">
    <location>
        <position position="268"/>
    </location>
    <ligand>
        <name>FAD</name>
        <dbReference type="ChEBI" id="CHEBI:57692"/>
    </ligand>
</feature>
<comment type="cofactor">
    <cofactor evidence="1 5">
        <name>FAD</name>
        <dbReference type="ChEBI" id="CHEBI:57692"/>
    </cofactor>
</comment>
<proteinExistence type="inferred from homology"/>
<keyword evidence="4 5" id="KW-0274">FAD</keyword>
<dbReference type="PIRSF" id="PIRSF000137">
    <property type="entry name" value="Alcohol_oxidase"/>
    <property type="match status" value="1"/>
</dbReference>
<gene>
    <name evidence="8" type="ORF">PHYEVI_LOCUS7600</name>
</gene>
<dbReference type="InterPro" id="IPR036188">
    <property type="entry name" value="FAD/NAD-bd_sf"/>
</dbReference>
<dbReference type="PROSITE" id="PS00623">
    <property type="entry name" value="GMC_OXRED_1"/>
    <property type="match status" value="1"/>
</dbReference>
<protein>
    <recommendedName>
        <fullName evidence="7">Glucose-methanol-choline oxidoreductase N-terminal domain-containing protein</fullName>
    </recommendedName>
</protein>
<evidence type="ECO:0000256" key="4">
    <source>
        <dbReference type="ARBA" id="ARBA00022827"/>
    </source>
</evidence>
<organism evidence="8 9">
    <name type="scientific">Phyllotreta striolata</name>
    <name type="common">Striped flea beetle</name>
    <name type="synonym">Crioceris striolata</name>
    <dbReference type="NCBI Taxonomy" id="444603"/>
    <lineage>
        <taxon>Eukaryota</taxon>
        <taxon>Metazoa</taxon>
        <taxon>Ecdysozoa</taxon>
        <taxon>Arthropoda</taxon>
        <taxon>Hexapoda</taxon>
        <taxon>Insecta</taxon>
        <taxon>Pterygota</taxon>
        <taxon>Neoptera</taxon>
        <taxon>Endopterygota</taxon>
        <taxon>Coleoptera</taxon>
        <taxon>Polyphaga</taxon>
        <taxon>Cucujiformia</taxon>
        <taxon>Chrysomeloidea</taxon>
        <taxon>Chrysomelidae</taxon>
        <taxon>Galerucinae</taxon>
        <taxon>Alticini</taxon>
        <taxon>Phyllotreta</taxon>
    </lineage>
</organism>
<feature type="binding site" evidence="5">
    <location>
        <position position="141"/>
    </location>
    <ligand>
        <name>FAD</name>
        <dbReference type="ChEBI" id="CHEBI:57692"/>
    </ligand>
</feature>
<dbReference type="InterPro" id="IPR000172">
    <property type="entry name" value="GMC_OxRdtase_N"/>
</dbReference>
<evidence type="ECO:0000256" key="2">
    <source>
        <dbReference type="ARBA" id="ARBA00010790"/>
    </source>
</evidence>
<evidence type="ECO:0000313" key="9">
    <source>
        <dbReference type="Proteomes" id="UP001153712"/>
    </source>
</evidence>
<dbReference type="PANTHER" id="PTHR11552">
    <property type="entry name" value="GLUCOSE-METHANOL-CHOLINE GMC OXIDOREDUCTASE"/>
    <property type="match status" value="1"/>
</dbReference>
<dbReference type="Gene3D" id="3.30.560.10">
    <property type="entry name" value="Glucose Oxidase, domain 3"/>
    <property type="match status" value="1"/>
</dbReference>
<evidence type="ECO:0000259" key="7">
    <source>
        <dbReference type="PROSITE" id="PS00623"/>
    </source>
</evidence>
<dbReference type="GO" id="GO:0016614">
    <property type="term" value="F:oxidoreductase activity, acting on CH-OH group of donors"/>
    <property type="evidence" value="ECO:0007669"/>
    <property type="project" value="InterPro"/>
</dbReference>
<reference evidence="8" key="1">
    <citation type="submission" date="2022-01" db="EMBL/GenBank/DDBJ databases">
        <authorList>
            <person name="King R."/>
        </authorList>
    </citation>
    <scope>NUCLEOTIDE SEQUENCE</scope>
</reference>
<keyword evidence="9" id="KW-1185">Reference proteome</keyword>
<name>A0A9N9TU31_PHYSR</name>
<dbReference type="Proteomes" id="UP001153712">
    <property type="component" value="Chromosome 4"/>
</dbReference>
<evidence type="ECO:0000256" key="6">
    <source>
        <dbReference type="RuleBase" id="RU003968"/>
    </source>
</evidence>
<dbReference type="PANTHER" id="PTHR11552:SF147">
    <property type="entry name" value="CHOLINE DEHYDROGENASE, MITOCHONDRIAL"/>
    <property type="match status" value="1"/>
</dbReference>
<feature type="domain" description="Glucose-methanol-choline oxidoreductase N-terminal" evidence="7">
    <location>
        <begin position="135"/>
        <end position="158"/>
    </location>
</feature>
<dbReference type="SUPFAM" id="SSF51905">
    <property type="entry name" value="FAD/NAD(P)-binding domain"/>
    <property type="match status" value="1"/>
</dbReference>